<sequence length="319" mass="34693">MILMKGVAPYSYDSSYYNDKRFRRKEAPGQMRNPAGNCHPLARLLPKVAPSWRIFQFTVASMMHPRPSLRLLVAMAAVVFDMAAASARKAGPISSSNTTVPPFLWEKNLTNATAFPHVPPTTAPLSSKWFTPFPTKSTPFFDVDPMNDTAVESLSDPVWPTTTSTFFRANATNSTNSSNTTNTTSLIVVPASLQVDAGCQLCRDSTNCSIAVRGAPGVYCGGLSFPNSVVVPCCCPLRTSRCPLVWDSQAKTCPCLDWSLVSTLPPVPEVRGGLSFYVVVLVALLAALLLATALHVFLRRRKARAEMALMVALPTMKQF</sequence>
<keyword evidence="1" id="KW-0812">Transmembrane</keyword>
<dbReference type="Proteomes" id="UP000332933">
    <property type="component" value="Unassembled WGS sequence"/>
</dbReference>
<keyword evidence="1" id="KW-1133">Transmembrane helix</keyword>
<accession>A0A485KU72</accession>
<gene>
    <name evidence="3" type="primary">Aste57867_11204</name>
    <name evidence="2" type="ORF">As57867_011162</name>
    <name evidence="3" type="ORF">ASTE57867_11204</name>
</gene>
<reference evidence="2" key="2">
    <citation type="submission" date="2019-06" db="EMBL/GenBank/DDBJ databases">
        <title>Genomics analysis of Aphanomyces spp. identifies a new class of oomycete effector associated with host adaptation.</title>
        <authorList>
            <person name="Gaulin E."/>
        </authorList>
    </citation>
    <scope>NUCLEOTIDE SEQUENCE</scope>
    <source>
        <strain evidence="2">CBS 578.67</strain>
    </source>
</reference>
<dbReference type="EMBL" id="CAADRA010005279">
    <property type="protein sequence ID" value="VFT88071.1"/>
    <property type="molecule type" value="Genomic_DNA"/>
</dbReference>
<evidence type="ECO:0000313" key="3">
    <source>
        <dbReference type="EMBL" id="VFT88071.1"/>
    </source>
</evidence>
<dbReference type="EMBL" id="VJMH01005258">
    <property type="protein sequence ID" value="KAF0698163.1"/>
    <property type="molecule type" value="Genomic_DNA"/>
</dbReference>
<dbReference type="OrthoDB" id="127752at2759"/>
<evidence type="ECO:0000313" key="4">
    <source>
        <dbReference type="Proteomes" id="UP000332933"/>
    </source>
</evidence>
<evidence type="ECO:0000313" key="2">
    <source>
        <dbReference type="EMBL" id="KAF0698163.1"/>
    </source>
</evidence>
<protein>
    <submittedName>
        <fullName evidence="3">Aste57867_11204 protein</fullName>
    </submittedName>
</protein>
<feature type="transmembrane region" description="Helical" evidence="1">
    <location>
        <begin position="274"/>
        <end position="298"/>
    </location>
</feature>
<keyword evidence="4" id="KW-1185">Reference proteome</keyword>
<proteinExistence type="predicted"/>
<evidence type="ECO:0000256" key="1">
    <source>
        <dbReference type="SAM" id="Phobius"/>
    </source>
</evidence>
<name>A0A485KU72_9STRA</name>
<keyword evidence="1" id="KW-0472">Membrane</keyword>
<reference evidence="3 4" key="1">
    <citation type="submission" date="2019-03" db="EMBL/GenBank/DDBJ databases">
        <authorList>
            <person name="Gaulin E."/>
            <person name="Dumas B."/>
        </authorList>
    </citation>
    <scope>NUCLEOTIDE SEQUENCE [LARGE SCALE GENOMIC DNA]</scope>
    <source>
        <strain evidence="3">CBS 568.67</strain>
    </source>
</reference>
<organism evidence="3 4">
    <name type="scientific">Aphanomyces stellatus</name>
    <dbReference type="NCBI Taxonomy" id="120398"/>
    <lineage>
        <taxon>Eukaryota</taxon>
        <taxon>Sar</taxon>
        <taxon>Stramenopiles</taxon>
        <taxon>Oomycota</taxon>
        <taxon>Saprolegniomycetes</taxon>
        <taxon>Saprolegniales</taxon>
        <taxon>Verrucalvaceae</taxon>
        <taxon>Aphanomyces</taxon>
    </lineage>
</organism>
<dbReference type="AlphaFoldDB" id="A0A485KU72"/>